<evidence type="ECO:0008006" key="3">
    <source>
        <dbReference type="Google" id="ProtNLM"/>
    </source>
</evidence>
<dbReference type="AlphaFoldDB" id="A0A1H8P5A5"/>
<dbReference type="InterPro" id="IPR025048">
    <property type="entry name" value="DUF3987"/>
</dbReference>
<accession>A0A1H8P5A5</accession>
<evidence type="ECO:0000313" key="1">
    <source>
        <dbReference type="EMBL" id="SEO37096.1"/>
    </source>
</evidence>
<name>A0A1H8P5A5_9PROT</name>
<reference evidence="1 2" key="1">
    <citation type="submission" date="2016-10" db="EMBL/GenBank/DDBJ databases">
        <authorList>
            <person name="de Groot N.N."/>
        </authorList>
    </citation>
    <scope>NUCLEOTIDE SEQUENCE [LARGE SCALE GENOMIC DNA]</scope>
    <source>
        <strain evidence="1 2">Nl18</strain>
    </source>
</reference>
<dbReference type="EMBL" id="FOCT01000019">
    <property type="protein sequence ID" value="SEO37096.1"/>
    <property type="molecule type" value="Genomic_DNA"/>
</dbReference>
<proteinExistence type="predicted"/>
<dbReference type="Pfam" id="PF13148">
    <property type="entry name" value="DUF3987"/>
    <property type="match status" value="1"/>
</dbReference>
<organism evidence="1 2">
    <name type="scientific">Nitrosospira multiformis</name>
    <dbReference type="NCBI Taxonomy" id="1231"/>
    <lineage>
        <taxon>Bacteria</taxon>
        <taxon>Pseudomonadati</taxon>
        <taxon>Pseudomonadota</taxon>
        <taxon>Betaproteobacteria</taxon>
        <taxon>Nitrosomonadales</taxon>
        <taxon>Nitrosomonadaceae</taxon>
        <taxon>Nitrosospira</taxon>
    </lineage>
</organism>
<gene>
    <name evidence="1" type="ORF">SAMN05216404_11921</name>
</gene>
<sequence>MLNAMGETVEATPEAHAEFMALMGVPLQEWPDPQPLMAKVPAEPYPIDALPDTIRHAVEEVAGFVKAPIPLVASSALSSISLAIQNHVDVKRAEKLSGPTGLFMLTIADSGERKSTCDGFFTKAIRDYEQQQAEMAKQPLKDYKADIEAWDAKRGGIKEKIRSFPKTTSLPKAWSWHCATWNTKSRSPHAFPVCSMPMQLPKHWRMGWQNSGLPVGWYRQKQALSSVRMAWVKIVS</sequence>
<dbReference type="Proteomes" id="UP000183898">
    <property type="component" value="Unassembled WGS sequence"/>
</dbReference>
<evidence type="ECO:0000313" key="2">
    <source>
        <dbReference type="Proteomes" id="UP000183898"/>
    </source>
</evidence>
<protein>
    <recommendedName>
        <fullName evidence="3">DUF3987 domain-containing protein</fullName>
    </recommendedName>
</protein>